<feature type="compositionally biased region" description="Polar residues" evidence="1">
    <location>
        <begin position="187"/>
        <end position="198"/>
    </location>
</feature>
<dbReference type="InterPro" id="IPR010736">
    <property type="entry name" value="SHIPPO-rpt"/>
</dbReference>
<dbReference type="PANTHER" id="PTHR21580:SF28">
    <property type="entry name" value="BOREALIN N-TERMINAL DOMAIN-CONTAINING PROTEIN-RELATED"/>
    <property type="match status" value="1"/>
</dbReference>
<feature type="compositionally biased region" description="Basic and acidic residues" evidence="1">
    <location>
        <begin position="333"/>
        <end position="364"/>
    </location>
</feature>
<dbReference type="RefSeq" id="XP_068367666.1">
    <property type="nucleotide sequence ID" value="XM_068498169.1"/>
</dbReference>
<accession>A0A1J4KTR8</accession>
<feature type="region of interest" description="Disordered" evidence="1">
    <location>
        <begin position="174"/>
        <end position="286"/>
    </location>
</feature>
<sequence>MTFFAFARGRKDPPPPDPGKYDIPSTFGQGPKITFHTRHKEFKREYNPDYYPLPSTLSKKGCTIGTKFKTRESLPASPGPSYNASTIGQGRKSSLHVRHYEPKNDTPGPGQYNVDSGKILNVTKYANSPSYTCGVGKRFDFIQDNTLVAPGSYNLPSTLELSRPMTIGTHPHQPFRKKAHPGPIYDTGSQLGKDQPSFSFPKAPRDMPIKQSPGPADYQKVESFAGSNRSKIPPKMRSRTALPQPENNSAPFYDIQTTIVPQKKSIGTRPPTSYETMSPGPVYTLPPTLEKREAHIRIKTEMKDPKLDVPSPDSYWMAPITPMPPPIVGMTGPDDRSIIDTKKEREKPGPADYRDKTRTIEPGRKGFTFSSRIVDEVRPDTAAPYHSTSSTLGGPMFTIGLRDA</sequence>
<name>A0A1J4KTR8_9EUKA</name>
<dbReference type="Pfam" id="PF07004">
    <property type="entry name" value="SHIPPO-rpt"/>
    <property type="match status" value="2"/>
</dbReference>
<dbReference type="AlphaFoldDB" id="A0A1J4KTR8"/>
<organism evidence="2 3">
    <name type="scientific">Tritrichomonas foetus</name>
    <dbReference type="NCBI Taxonomy" id="1144522"/>
    <lineage>
        <taxon>Eukaryota</taxon>
        <taxon>Metamonada</taxon>
        <taxon>Parabasalia</taxon>
        <taxon>Tritrichomonadida</taxon>
        <taxon>Tritrichomonadidae</taxon>
        <taxon>Tritrichomonas</taxon>
    </lineage>
</organism>
<feature type="region of interest" description="Disordered" evidence="1">
    <location>
        <begin position="1"/>
        <end position="32"/>
    </location>
</feature>
<dbReference type="GeneID" id="94832873"/>
<dbReference type="EMBL" id="MLAK01000353">
    <property type="protein sequence ID" value="OHT14530.1"/>
    <property type="molecule type" value="Genomic_DNA"/>
</dbReference>
<protein>
    <submittedName>
        <fullName evidence="2">Uncharacterized protein</fullName>
    </submittedName>
</protein>
<dbReference type="InterPro" id="IPR051291">
    <property type="entry name" value="CIMAP"/>
</dbReference>
<dbReference type="Proteomes" id="UP000179807">
    <property type="component" value="Unassembled WGS sequence"/>
</dbReference>
<feature type="region of interest" description="Disordered" evidence="1">
    <location>
        <begin position="69"/>
        <end position="92"/>
    </location>
</feature>
<feature type="region of interest" description="Disordered" evidence="1">
    <location>
        <begin position="325"/>
        <end position="404"/>
    </location>
</feature>
<evidence type="ECO:0000313" key="2">
    <source>
        <dbReference type="EMBL" id="OHT14530.1"/>
    </source>
</evidence>
<gene>
    <name evidence="2" type="ORF">TRFO_15049</name>
</gene>
<comment type="caution">
    <text evidence="2">The sequence shown here is derived from an EMBL/GenBank/DDBJ whole genome shotgun (WGS) entry which is preliminary data.</text>
</comment>
<dbReference type="OrthoDB" id="429991at2759"/>
<evidence type="ECO:0000256" key="1">
    <source>
        <dbReference type="SAM" id="MobiDB-lite"/>
    </source>
</evidence>
<keyword evidence="3" id="KW-1185">Reference proteome</keyword>
<reference evidence="2" key="1">
    <citation type="submission" date="2016-10" db="EMBL/GenBank/DDBJ databases">
        <authorList>
            <person name="Benchimol M."/>
            <person name="Almeida L.G."/>
            <person name="Vasconcelos A.T."/>
            <person name="Perreira-Neves A."/>
            <person name="Rosa I.A."/>
            <person name="Tasca T."/>
            <person name="Bogo M.R."/>
            <person name="de Souza W."/>
        </authorList>
    </citation>
    <scope>NUCLEOTIDE SEQUENCE [LARGE SCALE GENOMIC DNA]</scope>
    <source>
        <strain evidence="2">K</strain>
    </source>
</reference>
<feature type="compositionally biased region" description="Polar residues" evidence="1">
    <location>
        <begin position="80"/>
        <end position="92"/>
    </location>
</feature>
<feature type="compositionally biased region" description="Polar residues" evidence="1">
    <location>
        <begin position="245"/>
        <end position="260"/>
    </location>
</feature>
<evidence type="ECO:0000313" key="3">
    <source>
        <dbReference type="Proteomes" id="UP000179807"/>
    </source>
</evidence>
<proteinExistence type="predicted"/>
<dbReference type="PANTHER" id="PTHR21580">
    <property type="entry name" value="SHIPPO-1-RELATED"/>
    <property type="match status" value="1"/>
</dbReference>
<dbReference type="VEuPathDB" id="TrichDB:TRFO_15049"/>